<dbReference type="GO" id="GO:0003700">
    <property type="term" value="F:DNA-binding transcription factor activity"/>
    <property type="evidence" value="ECO:0007669"/>
    <property type="project" value="InterPro"/>
</dbReference>
<dbReference type="InterPro" id="IPR015424">
    <property type="entry name" value="PyrdxlP-dep_Trfase"/>
</dbReference>
<dbReference type="PRINTS" id="PR00035">
    <property type="entry name" value="HTHGNTR"/>
</dbReference>
<keyword evidence="2" id="KW-0663">Pyridoxal phosphate</keyword>
<dbReference type="Pfam" id="PF00392">
    <property type="entry name" value="GntR"/>
    <property type="match status" value="1"/>
</dbReference>
<reference evidence="8" key="1">
    <citation type="submission" date="2016-11" db="EMBL/GenBank/DDBJ databases">
        <authorList>
            <person name="Varghese N."/>
            <person name="Submissions S."/>
        </authorList>
    </citation>
    <scope>NUCLEOTIDE SEQUENCE [LARGE SCALE GENOMIC DNA]</scope>
    <source>
        <strain evidence="8">Sac-22</strain>
    </source>
</reference>
<dbReference type="PROSITE" id="PS50949">
    <property type="entry name" value="HTH_GNTR"/>
    <property type="match status" value="1"/>
</dbReference>
<dbReference type="AlphaFoldDB" id="A0A1M7QLP4"/>
<dbReference type="InterPro" id="IPR004839">
    <property type="entry name" value="Aminotransferase_I/II_large"/>
</dbReference>
<dbReference type="Gene3D" id="3.90.1150.10">
    <property type="entry name" value="Aspartate Aminotransferase, domain 1"/>
    <property type="match status" value="1"/>
</dbReference>
<feature type="domain" description="HTH gntR-type" evidence="6">
    <location>
        <begin position="6"/>
        <end position="74"/>
    </location>
</feature>
<keyword evidence="3" id="KW-0805">Transcription regulation</keyword>
<dbReference type="STRING" id="551987.SAMN05192549_107241"/>
<dbReference type="PANTHER" id="PTHR46577:SF1">
    <property type="entry name" value="HTH-TYPE TRANSCRIPTIONAL REGULATORY PROTEIN GABR"/>
    <property type="match status" value="1"/>
</dbReference>
<keyword evidence="7" id="KW-0032">Aminotransferase</keyword>
<keyword evidence="5" id="KW-0804">Transcription</keyword>
<dbReference type="SUPFAM" id="SSF46785">
    <property type="entry name" value="Winged helix' DNA-binding domain"/>
    <property type="match status" value="1"/>
</dbReference>
<proteinExistence type="inferred from homology"/>
<dbReference type="InterPro" id="IPR051446">
    <property type="entry name" value="HTH_trans_reg/aminotransferase"/>
</dbReference>
<dbReference type="GO" id="GO:0008483">
    <property type="term" value="F:transaminase activity"/>
    <property type="evidence" value="ECO:0007669"/>
    <property type="project" value="UniProtKB-KW"/>
</dbReference>
<evidence type="ECO:0000313" key="8">
    <source>
        <dbReference type="Proteomes" id="UP000184339"/>
    </source>
</evidence>
<dbReference type="Gene3D" id="3.40.640.10">
    <property type="entry name" value="Type I PLP-dependent aspartate aminotransferase-like (Major domain)"/>
    <property type="match status" value="1"/>
</dbReference>
<dbReference type="InterPro" id="IPR036390">
    <property type="entry name" value="WH_DNA-bd_sf"/>
</dbReference>
<evidence type="ECO:0000256" key="2">
    <source>
        <dbReference type="ARBA" id="ARBA00022898"/>
    </source>
</evidence>
<evidence type="ECO:0000256" key="3">
    <source>
        <dbReference type="ARBA" id="ARBA00023015"/>
    </source>
</evidence>
<protein>
    <submittedName>
        <fullName evidence="7">DNA-binding transcriptional regulator, MocR family, contains an aminotransferase domain</fullName>
    </submittedName>
</protein>
<keyword evidence="4 7" id="KW-0238">DNA-binding</keyword>
<gene>
    <name evidence="7" type="ORF">SAMN05192549_107241</name>
</gene>
<dbReference type="CDD" id="cd00609">
    <property type="entry name" value="AAT_like"/>
    <property type="match status" value="1"/>
</dbReference>
<evidence type="ECO:0000256" key="4">
    <source>
        <dbReference type="ARBA" id="ARBA00023125"/>
    </source>
</evidence>
<dbReference type="CDD" id="cd07377">
    <property type="entry name" value="WHTH_GntR"/>
    <property type="match status" value="1"/>
</dbReference>
<evidence type="ECO:0000259" key="6">
    <source>
        <dbReference type="PROSITE" id="PS50949"/>
    </source>
</evidence>
<dbReference type="NCBIfam" id="NF012025">
    <property type="entry name" value="PRK15481.1"/>
    <property type="match status" value="1"/>
</dbReference>
<dbReference type="SMART" id="SM00345">
    <property type="entry name" value="HTH_GNTR"/>
    <property type="match status" value="1"/>
</dbReference>
<dbReference type="OrthoDB" id="5450856at2"/>
<dbReference type="Pfam" id="PF00155">
    <property type="entry name" value="Aminotran_1_2"/>
    <property type="match status" value="1"/>
</dbReference>
<keyword evidence="7" id="KW-0808">Transferase</keyword>
<dbReference type="Proteomes" id="UP000184339">
    <property type="component" value="Unassembled WGS sequence"/>
</dbReference>
<dbReference type="InterPro" id="IPR015421">
    <property type="entry name" value="PyrdxlP-dep_Trfase_major"/>
</dbReference>
<dbReference type="PANTHER" id="PTHR46577">
    <property type="entry name" value="HTH-TYPE TRANSCRIPTIONAL REGULATORY PROTEIN GABR"/>
    <property type="match status" value="1"/>
</dbReference>
<dbReference type="SUPFAM" id="SSF53383">
    <property type="entry name" value="PLP-dependent transferases"/>
    <property type="match status" value="1"/>
</dbReference>
<dbReference type="InterPro" id="IPR036388">
    <property type="entry name" value="WH-like_DNA-bd_sf"/>
</dbReference>
<dbReference type="InterPro" id="IPR000524">
    <property type="entry name" value="Tscrpt_reg_HTH_GntR"/>
</dbReference>
<dbReference type="GO" id="GO:0030170">
    <property type="term" value="F:pyridoxal phosphate binding"/>
    <property type="evidence" value="ECO:0007669"/>
    <property type="project" value="InterPro"/>
</dbReference>
<evidence type="ECO:0000256" key="1">
    <source>
        <dbReference type="ARBA" id="ARBA00005384"/>
    </source>
</evidence>
<dbReference type="InterPro" id="IPR015422">
    <property type="entry name" value="PyrdxlP-dep_Trfase_small"/>
</dbReference>
<dbReference type="GO" id="GO:0003677">
    <property type="term" value="F:DNA binding"/>
    <property type="evidence" value="ECO:0007669"/>
    <property type="project" value="UniProtKB-KW"/>
</dbReference>
<organism evidence="7 8">
    <name type="scientific">Duganella sacchari</name>
    <dbReference type="NCBI Taxonomy" id="551987"/>
    <lineage>
        <taxon>Bacteria</taxon>
        <taxon>Pseudomonadati</taxon>
        <taxon>Pseudomonadota</taxon>
        <taxon>Betaproteobacteria</taxon>
        <taxon>Burkholderiales</taxon>
        <taxon>Oxalobacteraceae</taxon>
        <taxon>Telluria group</taxon>
        <taxon>Duganella</taxon>
    </lineage>
</organism>
<dbReference type="EMBL" id="FRCX01000007">
    <property type="protein sequence ID" value="SHN32057.1"/>
    <property type="molecule type" value="Genomic_DNA"/>
</dbReference>
<evidence type="ECO:0000313" key="7">
    <source>
        <dbReference type="EMBL" id="SHN32057.1"/>
    </source>
</evidence>
<keyword evidence="8" id="KW-1185">Reference proteome</keyword>
<name>A0A1M7QLP4_9BURK</name>
<accession>A0A1M7QLP4</accession>
<dbReference type="RefSeq" id="WP_072786544.1">
    <property type="nucleotide sequence ID" value="NZ_FRCX01000007.1"/>
</dbReference>
<evidence type="ECO:0000256" key="5">
    <source>
        <dbReference type="ARBA" id="ARBA00023163"/>
    </source>
</evidence>
<sequence>MSKISGTTAIEIADCIRALVQSGDYAPGAALPPVRELAETLGVNRNTVAAAYQRLTKAGLAIAQGRLGTSIAAPPGAGEQEGMSTDSPLIDLAHGNPNRDWLPDASTLLAGRPLKSALYGEAAILPALRECGRNWFAPDCPPGWELELTHGAVDGIERLAVAHLVAGDKVAVEDPCFLGSINALRLGGMRAVGVPIDEEGMQPQALARALDDGVRAVLLTPRAGNPTGHSLSSRRADELRRVLSAYPNVLVIVDDHFALLTESPYYSVIPASTARWAVLRSVCKGLGPDMRLAFVACDAETATRLRTRLAPGMTWVSRLLQTIVGACLGSAEVRAQIDAARAAYAARRTEMCAALQAQGIAVFQPSGGLNVWIPVARDARDVAYALARKGWLVRLGSAYDVQGQSQAIRVTVSTLADGQAQQFAKDLAHALRSD</sequence>
<comment type="similarity">
    <text evidence="1">In the C-terminal section; belongs to the class-I pyridoxal-phosphate-dependent aminotransferase family.</text>
</comment>
<dbReference type="Gene3D" id="1.10.10.10">
    <property type="entry name" value="Winged helix-like DNA-binding domain superfamily/Winged helix DNA-binding domain"/>
    <property type="match status" value="1"/>
</dbReference>